<dbReference type="InterPro" id="IPR013783">
    <property type="entry name" value="Ig-like_fold"/>
</dbReference>
<dbReference type="InterPro" id="IPR008964">
    <property type="entry name" value="Invasin/intimin_cell_adhesion"/>
</dbReference>
<name>A0ABN5TD10_9PSED</name>
<accession>A0ABN5TD10</accession>
<feature type="compositionally biased region" description="Polar residues" evidence="1">
    <location>
        <begin position="1287"/>
        <end position="1302"/>
    </location>
</feature>
<evidence type="ECO:0008006" key="4">
    <source>
        <dbReference type="Google" id="ProtNLM"/>
    </source>
</evidence>
<dbReference type="EMBL" id="CP034337">
    <property type="protein sequence ID" value="AZL72819.1"/>
    <property type="molecule type" value="Genomic_DNA"/>
</dbReference>
<dbReference type="Gene3D" id="2.60.40.1080">
    <property type="match status" value="1"/>
</dbReference>
<evidence type="ECO:0000313" key="2">
    <source>
        <dbReference type="EMBL" id="AZL72819.1"/>
    </source>
</evidence>
<dbReference type="Proteomes" id="UP000272622">
    <property type="component" value="Chromosome"/>
</dbReference>
<reference evidence="2 3" key="1">
    <citation type="submission" date="2018-12" db="EMBL/GenBank/DDBJ databases">
        <authorList>
            <person name="Li S."/>
            <person name="Yang R."/>
            <person name="Chen G."/>
            <person name="Zou L."/>
            <person name="Zhang C."/>
            <person name="Chen Y."/>
            <person name="Liu Z."/>
            <person name="Li Y."/>
            <person name="Yan Y."/>
            <person name="Huang M."/>
            <person name="Chen T."/>
        </authorList>
    </citation>
    <scope>NUCLEOTIDE SEQUENCE [LARGE SCALE GENOMIC DNA]</scope>
    <source>
        <strain evidence="2 3">2014</strain>
    </source>
</reference>
<proteinExistence type="predicted"/>
<gene>
    <name evidence="2" type="ORF">EI693_06815</name>
</gene>
<dbReference type="SUPFAM" id="SSF49373">
    <property type="entry name" value="Invasin/intimin cell-adhesion fragments"/>
    <property type="match status" value="1"/>
</dbReference>
<feature type="region of interest" description="Disordered" evidence="1">
    <location>
        <begin position="1280"/>
        <end position="1302"/>
    </location>
</feature>
<evidence type="ECO:0000313" key="3">
    <source>
        <dbReference type="Proteomes" id="UP000272622"/>
    </source>
</evidence>
<dbReference type="RefSeq" id="WP_125463035.1">
    <property type="nucleotide sequence ID" value="NZ_CP034337.1"/>
</dbReference>
<evidence type="ECO:0000256" key="1">
    <source>
        <dbReference type="SAM" id="MobiDB-lite"/>
    </source>
</evidence>
<dbReference type="Gene3D" id="2.60.40.10">
    <property type="entry name" value="Immunoglobulins"/>
    <property type="match status" value="4"/>
</dbReference>
<protein>
    <recommendedName>
        <fullName evidence="4">Ig-like domain (Group 2)</fullName>
    </recommendedName>
</protein>
<organism evidence="2 3">
    <name type="scientific">Pseudomonas oryziphila</name>
    <dbReference type="NCBI Taxonomy" id="2894079"/>
    <lineage>
        <taxon>Bacteria</taxon>
        <taxon>Pseudomonadati</taxon>
        <taxon>Pseudomonadota</taxon>
        <taxon>Gammaproteobacteria</taxon>
        <taxon>Pseudomonadales</taxon>
        <taxon>Pseudomonadaceae</taxon>
        <taxon>Pseudomonas</taxon>
    </lineage>
</organism>
<keyword evidence="3" id="KW-1185">Reference proteome</keyword>
<sequence>MSQPPLNLLPPQDSDNLPLALRPLLIAGMPSPVHDADGGINLQMATQFPQGLLVLIDPYLRMQAGDRLEVVWDGQVLASHTVAAGEENTRIVLFLPLPDAWTAQILRKLVRARASHLGQLLRLVCRLLDGQTDRIGQVLEQLTTGEQPQDSWAEQVLYRLTRNGTATPEDSIALRLRIKLDLPGDYDRDPHLPGHSQLPAPKLPQDVVDNGVDAAWAARGVPVEVGWYDNRAAWDVIELHWGNVPLLHTVSEAEAGGRDPVMLNVDQATILAAGDSPSLLVHYQVRDEVHNFSEDWSLRTVVGVEAGAWKLDAPFVKEAPNDILDLSVLGDADATVQLEARAPTFAYGDTVTVTWLTLLNDQEIARDTVAQMVVKLPDVVEVPIPNHVVRQGAKGRIVASYVLTPVNGNPPLSSKRANISIVGDVPLPAPAIFELIGDRLDATLERAHAVIPAYEGMAVGDAINIIWLGTRADGTPHLHEVVHIVSNNEKGKPIYQGVTAEHIGLLAGGSLDLSYKVINDATALQAIRQSSHLKVVVAPLPVQLPAPTVDEAPEDVLDPELHPRDVTLRVSYSGTLKGDILTWYWLGDDADEGSAKDWIPITTSNAGKPVTFPIVRQLVEANLNSTVQVLYTLKRASTGQFEYSAVLNLVIGRLIGDLPPPVVEEANINNQLDPMQARTGVTVTVKYPSMELDDLITLRWLGTPGSGTPPEQQLPASASGQVQFKVPATVIGANIGQQVTVAYVVKRNSRENLSDPTLLTITPIADEHLPTPAIPQAQANVLNLATFAGDARCTVAPPWPFIIAGQRVWLFLEGRNANGGPQRIDLLDGAPLSATQVRDGLDQPVPRASLALLGQDTPLIARCKVGFADNADETGALPLPPRPYTFKAHHDWVVPVITRVEDADGVIADGGSTFQNRVTLTGTATLESQVELFDGNQSKGPAQAGADGRWSLVLSSLAPKAYVLTAHALDGSGHISQPRRFEVLENLTPSIIAVRDSRGNLANGGTTIDTSLTLDGLASPGRQVEVFDGTVPKGRANTDAIGAWTLTVSGLTVATHAFKAKALYGTGNESNLWQIIVAATVTPTIASVRDSRREVPANGYTVEQSVTVTGTGTANLEVELFDNNQSRGTLTVGTNGQWSTVLQNLAQGAHPLKVRARYGSQPESGLRQFNVTADVAPNITRVVDPQGASVGNQGSTYATTVTASGTAAPGQEITLFDGAASKGNASVDGNGNWSLQVTGLSVGSHALKARAVYGSDKESGLWSFTVKAAVAPTLTSVRDSRGEVANGGSTTDTSVTASGSAAANEQVEVFDGNISKGTTTVNGAGNWSRAVTGLAIGAHSLKAVARYSDGMSSNTRSFTVRQPFALDPSTVNLSGRVYLLPGYPHLTPAPWPAGTTYRRVPSSGVAPYSYTSSNPLVVSVDANGTVTSRGNGSASITVRDSQGNSGTYTVIVSNVIHVIGLGRDSFTNASNAAASRGKRLPNLDELNQIYAAYAGRWPMGNSLYWSTTAGTGINRRRCKNLVTGGWQDLSAGWGSHSNIVAI</sequence>